<organism evidence="1">
    <name type="scientific">Cupriavidus taiwanensis</name>
    <dbReference type="NCBI Taxonomy" id="164546"/>
    <lineage>
        <taxon>Bacteria</taxon>
        <taxon>Pseudomonadati</taxon>
        <taxon>Pseudomonadota</taxon>
        <taxon>Betaproteobacteria</taxon>
        <taxon>Burkholderiales</taxon>
        <taxon>Burkholderiaceae</taxon>
        <taxon>Cupriavidus</taxon>
    </lineage>
</organism>
<gene>
    <name evidence="1" type="ORF">CBM2589_A90446</name>
</gene>
<dbReference type="AlphaFoldDB" id="A0A375CFC5"/>
<dbReference type="Proteomes" id="UP000256297">
    <property type="component" value="Chromosome CBM2589_a"/>
</dbReference>
<dbReference type="EMBL" id="OFSP01000039">
    <property type="protein sequence ID" value="SOY68976.1"/>
    <property type="molecule type" value="Genomic_DNA"/>
</dbReference>
<protein>
    <submittedName>
        <fullName evidence="1">Uncharacterized protein</fullName>
    </submittedName>
</protein>
<accession>A0A375CFC5</accession>
<sequence>MVHAHGEDPADLVAQAAAPLQRPVAPQDCEQAVALLGGMAAMVARLRDALAQAEGQHGH</sequence>
<name>A0A375CFC5_9BURK</name>
<comment type="caution">
    <text evidence="1">The sequence shown here is derived from an EMBL/GenBank/DDBJ whole genome shotgun (WGS) entry which is preliminary data.</text>
</comment>
<proteinExistence type="predicted"/>
<reference evidence="1" key="1">
    <citation type="submission" date="2018-01" db="EMBL/GenBank/DDBJ databases">
        <authorList>
            <person name="Clerissi C."/>
        </authorList>
    </citation>
    <scope>NUCLEOTIDE SEQUENCE</scope>
    <source>
        <strain evidence="1">Cupriavidus taiwanensis STM 3521</strain>
    </source>
</reference>
<dbReference type="RefSeq" id="WP_116341399.1">
    <property type="nucleotide sequence ID" value="NZ_LT976857.1"/>
</dbReference>
<evidence type="ECO:0000313" key="1">
    <source>
        <dbReference type="EMBL" id="SOY68976.1"/>
    </source>
</evidence>